<dbReference type="HAMAP" id="MF_01547">
    <property type="entry name" value="RNA_methyltr_E"/>
    <property type="match status" value="1"/>
</dbReference>
<dbReference type="PIRSF" id="PIRSF005461">
    <property type="entry name" value="23S_rRNA_mtase"/>
    <property type="match status" value="1"/>
</dbReference>
<keyword evidence="1 11" id="KW-0698">rRNA processing</keyword>
<evidence type="ECO:0000259" key="13">
    <source>
        <dbReference type="Pfam" id="PF01728"/>
    </source>
</evidence>
<keyword evidence="2 11" id="KW-0489">Methyltransferase</keyword>
<gene>
    <name evidence="11 14" type="primary">rlmE</name>
    <name evidence="11" type="synonym">ftsJ</name>
    <name evidence="11" type="synonym">rrmJ</name>
    <name evidence="14" type="ORF">ERCICURV3402_519</name>
</gene>
<comment type="catalytic activity">
    <reaction evidence="10 11">
        <text>uridine(2552) in 23S rRNA + S-adenosyl-L-methionine = 2'-O-methyluridine(2552) in 23S rRNA + S-adenosyl-L-homocysteine + H(+)</text>
        <dbReference type="Rhea" id="RHEA:42720"/>
        <dbReference type="Rhea" id="RHEA-COMP:10202"/>
        <dbReference type="Rhea" id="RHEA-COMP:10203"/>
        <dbReference type="ChEBI" id="CHEBI:15378"/>
        <dbReference type="ChEBI" id="CHEBI:57856"/>
        <dbReference type="ChEBI" id="CHEBI:59789"/>
        <dbReference type="ChEBI" id="CHEBI:65315"/>
        <dbReference type="ChEBI" id="CHEBI:74478"/>
        <dbReference type="EC" id="2.1.1.166"/>
    </reaction>
</comment>
<dbReference type="PANTHER" id="PTHR10920">
    <property type="entry name" value="RIBOSOMAL RNA METHYLTRANSFERASE"/>
    <property type="match status" value="1"/>
</dbReference>
<sequence>MGTNKRSVSSNWWLQRHLSDQYVLKAKKQGLRSRSWFKLDSIQKSDKLFSYGITVIDLGSSPGGWSQYASRQIGSTGRVIACDLAVMKPLIGVDFLQGDIRDPLLMEAILERIGCTSVQVVMSDMAPNLTGNSVIDLSQLFYLCNIALEVCCKVLSFNGRFVVKVFHGEGFEEYLRDIRSLFSSVKIRKPNSSRSCSREVYIVATGPIPTKCRRERSYTILN</sequence>
<evidence type="ECO:0000256" key="6">
    <source>
        <dbReference type="ARBA" id="ARBA00038861"/>
    </source>
</evidence>
<reference evidence="14 15" key="1">
    <citation type="submission" date="2019-02" db="EMBL/GenBank/DDBJ databases">
        <authorList>
            <person name="Manzano-Marin A."/>
            <person name="Manzano-Marin A."/>
        </authorList>
    </citation>
    <scope>NUCLEOTIDE SEQUENCE [LARGE SCALE GENOMIC DNA]</scope>
    <source>
        <strain evidence="14 15">ErCicurvipes</strain>
    </source>
</reference>
<evidence type="ECO:0000256" key="3">
    <source>
        <dbReference type="ARBA" id="ARBA00022679"/>
    </source>
</evidence>
<dbReference type="PANTHER" id="PTHR10920:SF18">
    <property type="entry name" value="RRNA METHYLTRANSFERASE 2, MITOCHONDRIAL"/>
    <property type="match status" value="1"/>
</dbReference>
<dbReference type="AlphaFoldDB" id="A0A451D8Y1"/>
<dbReference type="OrthoDB" id="9790080at2"/>
<dbReference type="RefSeq" id="WP_157992761.1">
    <property type="nucleotide sequence ID" value="NZ_LR217713.1"/>
</dbReference>
<accession>A0A451D8Y1</accession>
<comment type="function">
    <text evidence="5 11">Specifically methylates the uridine in position 2552 of 23S rRNA at the 2'-O position of the ribose in the fully assembled 50S ribosomal subunit.</text>
</comment>
<dbReference type="CDD" id="cd02440">
    <property type="entry name" value="AdoMet_MTases"/>
    <property type="match status" value="1"/>
</dbReference>
<evidence type="ECO:0000256" key="12">
    <source>
        <dbReference type="PIRSR" id="PIRSR005461-1"/>
    </source>
</evidence>
<name>A0A451D8Y1_9GAMM</name>
<comment type="subcellular location">
    <subcellularLocation>
        <location evidence="11">Cytoplasm</location>
    </subcellularLocation>
</comment>
<dbReference type="InterPro" id="IPR015507">
    <property type="entry name" value="rRNA-MeTfrase_E"/>
</dbReference>
<evidence type="ECO:0000313" key="14">
    <source>
        <dbReference type="EMBL" id="VFP82164.1"/>
    </source>
</evidence>
<evidence type="ECO:0000256" key="9">
    <source>
        <dbReference type="ARBA" id="ARBA00042745"/>
    </source>
</evidence>
<dbReference type="GO" id="GO:0008650">
    <property type="term" value="F:rRNA (uridine-2'-O-)-methyltransferase activity"/>
    <property type="evidence" value="ECO:0007669"/>
    <property type="project" value="UniProtKB-UniRule"/>
</dbReference>
<feature type="binding site" evidence="11">
    <location>
        <position position="83"/>
    </location>
    <ligand>
        <name>S-adenosyl-L-methionine</name>
        <dbReference type="ChEBI" id="CHEBI:59789"/>
    </ligand>
</feature>
<proteinExistence type="inferred from homology"/>
<keyword evidence="4 11" id="KW-0949">S-adenosyl-L-methionine</keyword>
<feature type="binding site" evidence="11">
    <location>
        <position position="99"/>
    </location>
    <ligand>
        <name>S-adenosyl-L-methionine</name>
        <dbReference type="ChEBI" id="CHEBI:59789"/>
    </ligand>
</feature>
<evidence type="ECO:0000256" key="5">
    <source>
        <dbReference type="ARBA" id="ARBA00037569"/>
    </source>
</evidence>
<dbReference type="FunFam" id="3.40.50.150:FF:000005">
    <property type="entry name" value="Ribosomal RNA large subunit methyltransferase E"/>
    <property type="match status" value="1"/>
</dbReference>
<evidence type="ECO:0000256" key="2">
    <source>
        <dbReference type="ARBA" id="ARBA00022603"/>
    </source>
</evidence>
<evidence type="ECO:0000256" key="1">
    <source>
        <dbReference type="ARBA" id="ARBA00022552"/>
    </source>
</evidence>
<protein>
    <recommendedName>
        <fullName evidence="7 11">Ribosomal RNA large subunit methyltransferase E</fullName>
        <ecNumber evidence="6 11">2.1.1.166</ecNumber>
    </recommendedName>
    <alternativeName>
        <fullName evidence="9 11">23S rRNA Um2552 methyltransferase</fullName>
    </alternativeName>
    <alternativeName>
        <fullName evidence="8 11">rRNA (uridine-2'-O-)-methyltransferase</fullName>
    </alternativeName>
</protein>
<dbReference type="InterPro" id="IPR050082">
    <property type="entry name" value="RNA_methyltr_RlmE"/>
</dbReference>
<dbReference type="EC" id="2.1.1.166" evidence="6 11"/>
<keyword evidence="3 11" id="KW-0808">Transferase</keyword>
<evidence type="ECO:0000256" key="7">
    <source>
        <dbReference type="ARBA" id="ARBA00041129"/>
    </source>
</evidence>
<dbReference type="SUPFAM" id="SSF53335">
    <property type="entry name" value="S-adenosyl-L-methionine-dependent methyltransferases"/>
    <property type="match status" value="1"/>
</dbReference>
<evidence type="ECO:0000256" key="11">
    <source>
        <dbReference type="HAMAP-Rule" id="MF_01547"/>
    </source>
</evidence>
<evidence type="ECO:0000256" key="10">
    <source>
        <dbReference type="ARBA" id="ARBA00048970"/>
    </source>
</evidence>
<dbReference type="Pfam" id="PF01728">
    <property type="entry name" value="FtsJ"/>
    <property type="match status" value="1"/>
</dbReference>
<feature type="active site" description="Proton acceptor" evidence="11 12">
    <location>
        <position position="164"/>
    </location>
</feature>
<feature type="binding site" evidence="11">
    <location>
        <position position="124"/>
    </location>
    <ligand>
        <name>S-adenosyl-L-methionine</name>
        <dbReference type="ChEBI" id="CHEBI:59789"/>
    </ligand>
</feature>
<dbReference type="EMBL" id="LR217713">
    <property type="protein sequence ID" value="VFP82164.1"/>
    <property type="molecule type" value="Genomic_DNA"/>
</dbReference>
<organism evidence="14 15">
    <name type="scientific">Candidatus Erwinia haradaeae</name>
    <dbReference type="NCBI Taxonomy" id="1922217"/>
    <lineage>
        <taxon>Bacteria</taxon>
        <taxon>Pseudomonadati</taxon>
        <taxon>Pseudomonadota</taxon>
        <taxon>Gammaproteobacteria</taxon>
        <taxon>Enterobacterales</taxon>
        <taxon>Erwiniaceae</taxon>
        <taxon>Erwinia</taxon>
    </lineage>
</organism>
<dbReference type="InterPro" id="IPR029063">
    <property type="entry name" value="SAM-dependent_MTases_sf"/>
</dbReference>
<dbReference type="Gene3D" id="3.40.50.150">
    <property type="entry name" value="Vaccinia Virus protein VP39"/>
    <property type="match status" value="1"/>
</dbReference>
<dbReference type="GeneID" id="66304792"/>
<feature type="binding site" evidence="11">
    <location>
        <position position="63"/>
    </location>
    <ligand>
        <name>S-adenosyl-L-methionine</name>
        <dbReference type="ChEBI" id="CHEBI:59789"/>
    </ligand>
</feature>
<feature type="domain" description="Ribosomal RNA methyltransferase FtsJ" evidence="13">
    <location>
        <begin position="32"/>
        <end position="206"/>
    </location>
</feature>
<evidence type="ECO:0000256" key="8">
    <source>
        <dbReference type="ARBA" id="ARBA00041995"/>
    </source>
</evidence>
<keyword evidence="11" id="KW-0963">Cytoplasm</keyword>
<dbReference type="Proteomes" id="UP000294441">
    <property type="component" value="Chromosome 1"/>
</dbReference>
<feature type="binding site" evidence="11">
    <location>
        <position position="65"/>
    </location>
    <ligand>
        <name>S-adenosyl-L-methionine</name>
        <dbReference type="ChEBI" id="CHEBI:59789"/>
    </ligand>
</feature>
<dbReference type="GO" id="GO:0005737">
    <property type="term" value="C:cytoplasm"/>
    <property type="evidence" value="ECO:0007669"/>
    <property type="project" value="UniProtKB-SubCell"/>
</dbReference>
<evidence type="ECO:0000256" key="4">
    <source>
        <dbReference type="ARBA" id="ARBA00022691"/>
    </source>
</evidence>
<comment type="similarity">
    <text evidence="11">Belongs to the class I-like SAM-binding methyltransferase superfamily. RNA methyltransferase RlmE family.</text>
</comment>
<evidence type="ECO:0000313" key="15">
    <source>
        <dbReference type="Proteomes" id="UP000294441"/>
    </source>
</evidence>
<dbReference type="InterPro" id="IPR002877">
    <property type="entry name" value="RNA_MeTrfase_FtsJ_dom"/>
</dbReference>
<dbReference type="NCBIfam" id="NF008390">
    <property type="entry name" value="PRK11188.1"/>
    <property type="match status" value="1"/>
</dbReference>